<dbReference type="InParanoid" id="E8N251"/>
<sequence length="167" mass="18139">MESIGFICFVGLTLIFAAVGGFALWTYFKDRQKAEASKQWMAVNGRVVESRVEVREGYDEDQGTTRSYAPHVEYEYEVNGTVYRSTKLQAGTRVFVSSRGRAEAEVARYAPGTPVTVYCDPANPAEAVLQPGKSSKAGLVIGIVFLVISGMILCLFLITVLIGAAAK</sequence>
<dbReference type="KEGG" id="atm:ANT_29720"/>
<keyword evidence="1" id="KW-0812">Transmembrane</keyword>
<dbReference type="InterPro" id="IPR021994">
    <property type="entry name" value="DUF3592"/>
</dbReference>
<feature type="transmembrane region" description="Helical" evidence="1">
    <location>
        <begin position="139"/>
        <end position="166"/>
    </location>
</feature>
<dbReference type="STRING" id="926569.ANT_29720"/>
<evidence type="ECO:0000259" key="2">
    <source>
        <dbReference type="Pfam" id="PF12158"/>
    </source>
</evidence>
<dbReference type="Pfam" id="PF12158">
    <property type="entry name" value="DUF3592"/>
    <property type="match status" value="1"/>
</dbReference>
<feature type="domain" description="DUF3592" evidence="2">
    <location>
        <begin position="43"/>
        <end position="133"/>
    </location>
</feature>
<accession>E8N251</accession>
<evidence type="ECO:0000313" key="4">
    <source>
        <dbReference type="Proteomes" id="UP000008922"/>
    </source>
</evidence>
<keyword evidence="1" id="KW-0472">Membrane</keyword>
<keyword evidence="1" id="KW-1133">Transmembrane helix</keyword>
<dbReference type="HOGENOM" id="CLU_133746_0_0_0"/>
<dbReference type="RefSeq" id="WP_013561342.1">
    <property type="nucleotide sequence ID" value="NC_014960.1"/>
</dbReference>
<dbReference type="eggNOG" id="ENOG5030TSE">
    <property type="taxonomic scope" value="Bacteria"/>
</dbReference>
<dbReference type="EMBL" id="AP012029">
    <property type="protein sequence ID" value="BAJ64998.1"/>
    <property type="molecule type" value="Genomic_DNA"/>
</dbReference>
<protein>
    <recommendedName>
        <fullName evidence="2">DUF3592 domain-containing protein</fullName>
    </recommendedName>
</protein>
<evidence type="ECO:0000256" key="1">
    <source>
        <dbReference type="SAM" id="Phobius"/>
    </source>
</evidence>
<keyword evidence="4" id="KW-1185">Reference proteome</keyword>
<reference evidence="3 4" key="1">
    <citation type="submission" date="2010-12" db="EMBL/GenBank/DDBJ databases">
        <title>Whole genome sequence of Anaerolinea thermophila UNI-1.</title>
        <authorList>
            <person name="Narita-Yamada S."/>
            <person name="Kishi E."/>
            <person name="Watanabe Y."/>
            <person name="Takasaki K."/>
            <person name="Ankai A."/>
            <person name="Oguchi A."/>
            <person name="Fukui S."/>
            <person name="Takahashi M."/>
            <person name="Yashiro I."/>
            <person name="Hosoyama A."/>
            <person name="Sekiguchi Y."/>
            <person name="Hanada S."/>
            <person name="Fujita N."/>
        </authorList>
    </citation>
    <scope>NUCLEOTIDE SEQUENCE [LARGE SCALE GENOMIC DNA]</scope>
    <source>
        <strain evidence="4">DSM 14523 / JCM 11388 / NBRC 100420 / UNI-1</strain>
    </source>
</reference>
<organism evidence="3 4">
    <name type="scientific">Anaerolinea thermophila (strain DSM 14523 / JCM 11388 / NBRC 100420 / UNI-1)</name>
    <dbReference type="NCBI Taxonomy" id="926569"/>
    <lineage>
        <taxon>Bacteria</taxon>
        <taxon>Bacillati</taxon>
        <taxon>Chloroflexota</taxon>
        <taxon>Anaerolineae</taxon>
        <taxon>Anaerolineales</taxon>
        <taxon>Anaerolineaceae</taxon>
        <taxon>Anaerolinea</taxon>
    </lineage>
</organism>
<gene>
    <name evidence="3" type="ordered locus">ANT_29720</name>
</gene>
<proteinExistence type="predicted"/>
<dbReference type="Proteomes" id="UP000008922">
    <property type="component" value="Chromosome"/>
</dbReference>
<dbReference type="AlphaFoldDB" id="E8N251"/>
<feature type="transmembrane region" description="Helical" evidence="1">
    <location>
        <begin position="6"/>
        <end position="28"/>
    </location>
</feature>
<name>E8N251_ANATU</name>
<evidence type="ECO:0000313" key="3">
    <source>
        <dbReference type="EMBL" id="BAJ64998.1"/>
    </source>
</evidence>
<dbReference type="OrthoDB" id="165999at2"/>